<evidence type="ECO:0000313" key="2">
    <source>
        <dbReference type="EMBL" id="TDH34927.1"/>
    </source>
</evidence>
<name>A0A4R5PI82_9HYPH</name>
<keyword evidence="3" id="KW-1185">Reference proteome</keyword>
<protein>
    <submittedName>
        <fullName evidence="2">Class I SAM-dependent methyltransferase</fullName>
    </submittedName>
</protein>
<dbReference type="GO" id="GO:0032259">
    <property type="term" value="P:methylation"/>
    <property type="evidence" value="ECO:0007669"/>
    <property type="project" value="UniProtKB-KW"/>
</dbReference>
<dbReference type="CDD" id="cd02440">
    <property type="entry name" value="AdoMet_MTases"/>
    <property type="match status" value="1"/>
</dbReference>
<dbReference type="InterPro" id="IPR029063">
    <property type="entry name" value="SAM-dependent_MTases_sf"/>
</dbReference>
<comment type="caution">
    <text evidence="2">The sequence shown here is derived from an EMBL/GenBank/DDBJ whole genome shotgun (WGS) entry which is preliminary data.</text>
</comment>
<dbReference type="Proteomes" id="UP000295131">
    <property type="component" value="Unassembled WGS sequence"/>
</dbReference>
<dbReference type="SUPFAM" id="SSF53335">
    <property type="entry name" value="S-adenosyl-L-methionine-dependent methyltransferases"/>
    <property type="match status" value="1"/>
</dbReference>
<keyword evidence="2" id="KW-0808">Transferase</keyword>
<reference evidence="2 3" key="1">
    <citation type="journal article" date="2013" name="Int. J. Syst. Evol. Microbiol.">
        <title>Hoeflea suaedae sp. nov., an endophytic bacterium isolated from the root of the halophyte Suaeda maritima.</title>
        <authorList>
            <person name="Chung E.J."/>
            <person name="Park J.A."/>
            <person name="Pramanik P."/>
            <person name="Bibi F."/>
            <person name="Jeon C.O."/>
            <person name="Chung Y.R."/>
        </authorList>
    </citation>
    <scope>NUCLEOTIDE SEQUENCE [LARGE SCALE GENOMIC DNA]</scope>
    <source>
        <strain evidence="2 3">YC6898</strain>
    </source>
</reference>
<proteinExistence type="predicted"/>
<evidence type="ECO:0000259" key="1">
    <source>
        <dbReference type="Pfam" id="PF13649"/>
    </source>
</evidence>
<dbReference type="Gene3D" id="3.40.50.150">
    <property type="entry name" value="Vaccinia Virus protein VP39"/>
    <property type="match status" value="1"/>
</dbReference>
<organism evidence="2 3">
    <name type="scientific">Pseudohoeflea suaedae</name>
    <dbReference type="NCBI Taxonomy" id="877384"/>
    <lineage>
        <taxon>Bacteria</taxon>
        <taxon>Pseudomonadati</taxon>
        <taxon>Pseudomonadota</taxon>
        <taxon>Alphaproteobacteria</taxon>
        <taxon>Hyphomicrobiales</taxon>
        <taxon>Rhizobiaceae</taxon>
        <taxon>Pseudohoeflea</taxon>
    </lineage>
</organism>
<dbReference type="InterPro" id="IPR041698">
    <property type="entry name" value="Methyltransf_25"/>
</dbReference>
<evidence type="ECO:0000313" key="3">
    <source>
        <dbReference type="Proteomes" id="UP000295131"/>
    </source>
</evidence>
<accession>A0A4R5PI82</accession>
<dbReference type="RefSeq" id="WP_133285212.1">
    <property type="nucleotide sequence ID" value="NZ_SMSI01000003.1"/>
</dbReference>
<dbReference type="Pfam" id="PF13649">
    <property type="entry name" value="Methyltransf_25"/>
    <property type="match status" value="1"/>
</dbReference>
<keyword evidence="2" id="KW-0489">Methyltransferase</keyword>
<feature type="domain" description="Methyltransferase" evidence="1">
    <location>
        <begin position="40"/>
        <end position="130"/>
    </location>
</feature>
<sequence>MSDFDETWLALREPADRAARDGELVAMLASHCRRLTDCAVLDLGCGTGSTWRALNGALPEETRWTLVDQDRRLLDAAARLVEGREKVHFHRQDIRDLAQLPLAEGAVVTASALFDLCSDDYVAALVDRIASDGCMLYAALNFDGVIRWSIPHALDATVQADFNRHQQTDKGFGPALGPSATQSLSDHLSTAGYAVTIGASPWRMSGEQASLQRAFLEGLRQPLEEIGSLSSSQIEEWFAFRFDMIGAEGSVCEVGHSDLLATPPAA</sequence>
<dbReference type="GO" id="GO:0008168">
    <property type="term" value="F:methyltransferase activity"/>
    <property type="evidence" value="ECO:0007669"/>
    <property type="project" value="UniProtKB-KW"/>
</dbReference>
<gene>
    <name evidence="2" type="ORF">E2A64_14445</name>
</gene>
<dbReference type="EMBL" id="SMSI01000003">
    <property type="protein sequence ID" value="TDH34927.1"/>
    <property type="molecule type" value="Genomic_DNA"/>
</dbReference>
<dbReference type="AlphaFoldDB" id="A0A4R5PI82"/>
<dbReference type="OrthoDB" id="7273451at2"/>